<protein>
    <submittedName>
        <fullName evidence="2">Uncharacterized protein</fullName>
    </submittedName>
</protein>
<feature type="region of interest" description="Disordered" evidence="1">
    <location>
        <begin position="1"/>
        <end position="27"/>
    </location>
</feature>
<dbReference type="EMBL" id="CP000394">
    <property type="protein sequence ID" value="ABI63077.1"/>
    <property type="molecule type" value="Genomic_DNA"/>
</dbReference>
<dbReference type="HOGENOM" id="CLU_2287543_0_0_5"/>
<evidence type="ECO:0000313" key="2">
    <source>
        <dbReference type="EMBL" id="ABI63077.1"/>
    </source>
</evidence>
<sequence>MKGGPGGRPFSLSRVESPKQKPVFGRSSRRLVIDPQLTSAELSVPLQTVNRTFACLAARPFPVRVFFGTYAPVPHRGEPSSNTKGSVVDHRTMCVVLTTEK</sequence>
<organism evidence="2 3">
    <name type="scientific">Granulibacter bethesdensis (strain ATCC BAA-1260 / CGDNIH1)</name>
    <dbReference type="NCBI Taxonomy" id="391165"/>
    <lineage>
        <taxon>Bacteria</taxon>
        <taxon>Pseudomonadati</taxon>
        <taxon>Pseudomonadota</taxon>
        <taxon>Alphaproteobacteria</taxon>
        <taxon>Acetobacterales</taxon>
        <taxon>Acetobacteraceae</taxon>
        <taxon>Granulibacter</taxon>
    </lineage>
</organism>
<dbReference type="AlphaFoldDB" id="Q0BQ25"/>
<dbReference type="Proteomes" id="UP000001963">
    <property type="component" value="Chromosome"/>
</dbReference>
<keyword evidence="3" id="KW-1185">Reference proteome</keyword>
<evidence type="ECO:0000256" key="1">
    <source>
        <dbReference type="SAM" id="MobiDB-lite"/>
    </source>
</evidence>
<evidence type="ECO:0000313" key="3">
    <source>
        <dbReference type="Proteomes" id="UP000001963"/>
    </source>
</evidence>
<accession>Q0BQ25</accession>
<proteinExistence type="predicted"/>
<name>Q0BQ25_GRABC</name>
<dbReference type="KEGG" id="gbe:GbCGDNIH1_2179"/>
<reference evidence="2 3" key="1">
    <citation type="journal article" date="2007" name="J. Bacteriol.">
        <title>Genome sequence analysis of the emerging human pathogenic acetic acid bacterium Granulibacter bethesdensis.</title>
        <authorList>
            <person name="Greenberg D.E."/>
            <person name="Porcella S.F."/>
            <person name="Zelazny A.M."/>
            <person name="Virtaneva K."/>
            <person name="Sturdevant D.E."/>
            <person name="Kupko J.J.III."/>
            <person name="Barbian K.D."/>
            <person name="Babar A."/>
            <person name="Dorward D.W."/>
            <person name="Holland S.M."/>
        </authorList>
    </citation>
    <scope>NUCLEOTIDE SEQUENCE [LARGE SCALE GENOMIC DNA]</scope>
    <source>
        <strain evidence="3">ATCC BAA-1260 / CGDNIH1</strain>
    </source>
</reference>
<gene>
    <name evidence="2" type="ordered locus">GbCGDNIH1_2179</name>
</gene>
<dbReference type="STRING" id="391165.GbCGDNIH1_2179"/>